<protein>
    <submittedName>
        <fullName evidence="5">Protein SMG9</fullName>
    </submittedName>
</protein>
<organism evidence="5">
    <name type="scientific">Enterobius vermicularis</name>
    <name type="common">Human pinworm</name>
    <dbReference type="NCBI Taxonomy" id="51028"/>
    <lineage>
        <taxon>Eukaryota</taxon>
        <taxon>Metazoa</taxon>
        <taxon>Ecdysozoa</taxon>
        <taxon>Nematoda</taxon>
        <taxon>Chromadorea</taxon>
        <taxon>Rhabditida</taxon>
        <taxon>Spirurina</taxon>
        <taxon>Oxyuridomorpha</taxon>
        <taxon>Oxyuroidea</taxon>
        <taxon>Oxyuridae</taxon>
        <taxon>Enterobius</taxon>
    </lineage>
</organism>
<reference evidence="3 4" key="2">
    <citation type="submission" date="2018-10" db="EMBL/GenBank/DDBJ databases">
        <authorList>
            <consortium name="Pathogen Informatics"/>
        </authorList>
    </citation>
    <scope>NUCLEOTIDE SEQUENCE [LARGE SCALE GENOMIC DNA]</scope>
</reference>
<dbReference type="GO" id="GO:0000184">
    <property type="term" value="P:nuclear-transcribed mRNA catabolic process, nonsense-mediated decay"/>
    <property type="evidence" value="ECO:0007669"/>
    <property type="project" value="UniProtKB-KW"/>
</dbReference>
<dbReference type="STRING" id="51028.A0A0N4V0J1"/>
<accession>A0A0N4V0J1</accession>
<gene>
    <name evidence="3" type="ORF">EVEC_LOCUS3143</name>
</gene>
<evidence type="ECO:0000256" key="2">
    <source>
        <dbReference type="ARBA" id="ARBA00023161"/>
    </source>
</evidence>
<keyword evidence="4" id="KW-1185">Reference proteome</keyword>
<dbReference type="Gene3D" id="3.40.50.300">
    <property type="entry name" value="P-loop containing nucleotide triphosphate hydrolases"/>
    <property type="match status" value="1"/>
</dbReference>
<dbReference type="AlphaFoldDB" id="A0A0N4V0J1"/>
<evidence type="ECO:0000313" key="4">
    <source>
        <dbReference type="Proteomes" id="UP000274131"/>
    </source>
</evidence>
<evidence type="ECO:0000313" key="5">
    <source>
        <dbReference type="WBParaSite" id="EVEC_0000343501-mRNA-1"/>
    </source>
</evidence>
<evidence type="ECO:0000256" key="1">
    <source>
        <dbReference type="ARBA" id="ARBA00007712"/>
    </source>
</evidence>
<dbReference type="WBParaSite" id="EVEC_0000343501-mRNA-1">
    <property type="protein sequence ID" value="EVEC_0000343501-mRNA-1"/>
    <property type="gene ID" value="EVEC_0000343501"/>
</dbReference>
<dbReference type="SUPFAM" id="SSF52540">
    <property type="entry name" value="P-loop containing nucleoside triphosphate hydrolases"/>
    <property type="match status" value="2"/>
</dbReference>
<proteinExistence type="inferred from homology"/>
<name>A0A0N4V0J1_ENTVE</name>
<dbReference type="InterPro" id="IPR039177">
    <property type="entry name" value="SMG9"/>
</dbReference>
<dbReference type="InterPro" id="IPR027417">
    <property type="entry name" value="P-loop_NTPase"/>
</dbReference>
<dbReference type="PANTHER" id="PTHR14270">
    <property type="entry name" value="NONSENSE-MEDIATED MRNA DECAY FACTOR SMG9"/>
    <property type="match status" value="1"/>
</dbReference>
<dbReference type="Proteomes" id="UP000274131">
    <property type="component" value="Unassembled WGS sequence"/>
</dbReference>
<comment type="similarity">
    <text evidence="1">Belongs to the SMG9 family.</text>
</comment>
<dbReference type="OrthoDB" id="79514at2759"/>
<dbReference type="EMBL" id="UXUI01007518">
    <property type="protein sequence ID" value="VDD88000.1"/>
    <property type="molecule type" value="Genomic_DNA"/>
</dbReference>
<reference evidence="5" key="1">
    <citation type="submission" date="2017-02" db="UniProtKB">
        <authorList>
            <consortium name="WormBaseParasite"/>
        </authorList>
    </citation>
    <scope>IDENTIFICATION</scope>
</reference>
<keyword evidence="2" id="KW-0866">Nonsense-mediated mRNA decay</keyword>
<evidence type="ECO:0000313" key="3">
    <source>
        <dbReference type="EMBL" id="VDD88000.1"/>
    </source>
</evidence>
<sequence>MADRPSRGGRSSREYFNVPLNSESEVGGYSNVNVPANVKAVVSILSSTGAEKQQSLRSLTTTPPVSEVNVQMKAAIRLIGDNLEFTEYVQEYLSETNTNFCVIAAIGLQGTGKSTLLSMLAGNDHQDMYRKRCLQKNGLLYRQYAFRPASREAVESCRFQTSKISIYVTKNRSILLDCQAMLSASIVDELLQSGRRGTISKLADLCDGNLELQTEIESIQLVSFLMQICHTILLCVDWFIDIDVIRHIRTSEMLRSTSLPFTAVSDAARFKPNRTVNLDWNVDFVVIVVVHQRAKSEDFYPDVLNRRSQILRQLFADSKLDVNGSVSLGGMRRFGFIYPSKDSFELHDPIVDYGAVIRELRIKLPSLYRDQFVTGDQLLSEKQW</sequence>
<dbReference type="PANTHER" id="PTHR14270:SF0">
    <property type="entry name" value="NONSENSE-MEDIATED MRNA DECAY FACTOR SMG9"/>
    <property type="match status" value="1"/>
</dbReference>